<evidence type="ECO:0000313" key="1">
    <source>
        <dbReference type="EMBL" id="VUZ45343.1"/>
    </source>
</evidence>
<protein>
    <submittedName>
        <fullName evidence="1">Uncharacterized protein</fullName>
    </submittedName>
</protein>
<dbReference type="AlphaFoldDB" id="A0A564YFE8"/>
<name>A0A564YFE8_HYMDI</name>
<dbReference type="EMBL" id="CABIJS010000166">
    <property type="protein sequence ID" value="VUZ45343.1"/>
    <property type="molecule type" value="Genomic_DNA"/>
</dbReference>
<proteinExistence type="predicted"/>
<keyword evidence="2" id="KW-1185">Reference proteome</keyword>
<evidence type="ECO:0000313" key="2">
    <source>
        <dbReference type="Proteomes" id="UP000321570"/>
    </source>
</evidence>
<organism evidence="1 2">
    <name type="scientific">Hymenolepis diminuta</name>
    <name type="common">Rat tapeworm</name>
    <dbReference type="NCBI Taxonomy" id="6216"/>
    <lineage>
        <taxon>Eukaryota</taxon>
        <taxon>Metazoa</taxon>
        <taxon>Spiralia</taxon>
        <taxon>Lophotrochozoa</taxon>
        <taxon>Platyhelminthes</taxon>
        <taxon>Cestoda</taxon>
        <taxon>Eucestoda</taxon>
        <taxon>Cyclophyllidea</taxon>
        <taxon>Hymenolepididae</taxon>
        <taxon>Hymenolepis</taxon>
    </lineage>
</organism>
<reference evidence="1 2" key="1">
    <citation type="submission" date="2019-07" db="EMBL/GenBank/DDBJ databases">
        <authorList>
            <person name="Jastrzebski P J."/>
            <person name="Paukszto L."/>
            <person name="Jastrzebski P J."/>
        </authorList>
    </citation>
    <scope>NUCLEOTIDE SEQUENCE [LARGE SCALE GENOMIC DNA]</scope>
    <source>
        <strain evidence="1 2">WMS-il1</strain>
    </source>
</reference>
<gene>
    <name evidence="1" type="ORF">WMSIL1_LOCUS5296</name>
</gene>
<sequence length="218" mass="24803">MPQIRLELVNALYLQDPGFVKYVISQHRNLYGLLMNMYPDTFEFVFKHVPSIQKTLAQLPAEEIRRLMGSIVDIKAFLAKLDAKILNVLLFKLPELKDADPTVTTTEMMSTDATTVELVIEPECQGFLFTEEELKKIRTVFPKVDELLSKLPKEKQVTLHALFPNMAKAILKLDSKDLQTLNENVAEIADQLNNLIAESLVKIMADESESNILRKILC</sequence>
<dbReference type="Proteomes" id="UP000321570">
    <property type="component" value="Unassembled WGS sequence"/>
</dbReference>
<accession>A0A564YFE8</accession>